<comment type="caution">
    <text evidence="4">The sequence shown here is derived from an EMBL/GenBank/DDBJ whole genome shotgun (WGS) entry which is preliminary data.</text>
</comment>
<dbReference type="InterPro" id="IPR017937">
    <property type="entry name" value="Thioredoxin_CS"/>
</dbReference>
<dbReference type="Proteomes" id="UP001300692">
    <property type="component" value="Unassembled WGS sequence"/>
</dbReference>
<dbReference type="PROSITE" id="PS51352">
    <property type="entry name" value="THIOREDOXIN_2"/>
    <property type="match status" value="1"/>
</dbReference>
<sequence>MKRLNVILLGLMVLGLTATSFKSVEEGQEEGLVKWYSFEEAVALNKKKPKKIFIDVYTDWCGWCKKMDKATFNHPKIAKYLNENYYPVKLNAEQKEDIEFDGHTFKWVEGGRSGIHELAYSLLQGKMSYPTVVFMDEQFRMLSPVPGYLEAPVFEKIITYYGDDNYKETPWAEYQENFKSSL</sequence>
<dbReference type="PROSITE" id="PS00194">
    <property type="entry name" value="THIOREDOXIN_1"/>
    <property type="match status" value="1"/>
</dbReference>
<feature type="chain" id="PRO_5045922381" evidence="2">
    <location>
        <begin position="19"/>
        <end position="182"/>
    </location>
</feature>
<dbReference type="InterPro" id="IPR013766">
    <property type="entry name" value="Thioredoxin_domain"/>
</dbReference>
<keyword evidence="2" id="KW-0732">Signal</keyword>
<dbReference type="InterPro" id="IPR004879">
    <property type="entry name" value="Ssp411-like_TRX"/>
</dbReference>
<dbReference type="SUPFAM" id="SSF52833">
    <property type="entry name" value="Thioredoxin-like"/>
    <property type="match status" value="1"/>
</dbReference>
<keyword evidence="1" id="KW-0676">Redox-active center</keyword>
<dbReference type="RefSeq" id="WP_264136446.1">
    <property type="nucleotide sequence ID" value="NZ_JAOYOD010000001.1"/>
</dbReference>
<feature type="signal peptide" evidence="2">
    <location>
        <begin position="1"/>
        <end position="18"/>
    </location>
</feature>
<accession>A0ABT3CPK2</accession>
<protein>
    <submittedName>
        <fullName evidence="4">DUF255 domain-containing protein</fullName>
    </submittedName>
</protein>
<organism evidence="4 5">
    <name type="scientific">Reichenbachiella ulvae</name>
    <dbReference type="NCBI Taxonomy" id="2980104"/>
    <lineage>
        <taxon>Bacteria</taxon>
        <taxon>Pseudomonadati</taxon>
        <taxon>Bacteroidota</taxon>
        <taxon>Cytophagia</taxon>
        <taxon>Cytophagales</taxon>
        <taxon>Reichenbachiellaceae</taxon>
        <taxon>Reichenbachiella</taxon>
    </lineage>
</organism>
<feature type="domain" description="Thioredoxin" evidence="3">
    <location>
        <begin position="12"/>
        <end position="163"/>
    </location>
</feature>
<proteinExistence type="predicted"/>
<evidence type="ECO:0000259" key="3">
    <source>
        <dbReference type="PROSITE" id="PS51352"/>
    </source>
</evidence>
<evidence type="ECO:0000313" key="5">
    <source>
        <dbReference type="Proteomes" id="UP001300692"/>
    </source>
</evidence>
<gene>
    <name evidence="4" type="ORF">N7U62_03260</name>
</gene>
<dbReference type="EMBL" id="JAOYOD010000001">
    <property type="protein sequence ID" value="MCV9385661.1"/>
    <property type="molecule type" value="Genomic_DNA"/>
</dbReference>
<dbReference type="Gene3D" id="3.40.30.10">
    <property type="entry name" value="Glutaredoxin"/>
    <property type="match status" value="1"/>
</dbReference>
<name>A0ABT3CPK2_9BACT</name>
<dbReference type="PANTHER" id="PTHR42899:SF1">
    <property type="entry name" value="SPERMATOGENESIS-ASSOCIATED PROTEIN 20"/>
    <property type="match status" value="1"/>
</dbReference>
<dbReference type="InterPro" id="IPR024705">
    <property type="entry name" value="Ssp411"/>
</dbReference>
<dbReference type="Pfam" id="PF03190">
    <property type="entry name" value="Thioredox_DsbH"/>
    <property type="match status" value="1"/>
</dbReference>
<evidence type="ECO:0000256" key="1">
    <source>
        <dbReference type="ARBA" id="ARBA00023284"/>
    </source>
</evidence>
<dbReference type="PANTHER" id="PTHR42899">
    <property type="entry name" value="SPERMATOGENESIS-ASSOCIATED PROTEIN 20"/>
    <property type="match status" value="1"/>
</dbReference>
<keyword evidence="5" id="KW-1185">Reference proteome</keyword>
<evidence type="ECO:0000256" key="2">
    <source>
        <dbReference type="SAM" id="SignalP"/>
    </source>
</evidence>
<reference evidence="4 5" key="1">
    <citation type="submission" date="2022-10" db="EMBL/GenBank/DDBJ databases">
        <title>Comparative genomics and taxonomic characterization of three novel marine species of genus Reichenbachiella exhibiting antioxidant and polysaccharide degradation activities.</title>
        <authorList>
            <person name="Muhammad N."/>
            <person name="Lee Y.-J."/>
            <person name="Ko J."/>
            <person name="Kim S.-G."/>
        </authorList>
    </citation>
    <scope>NUCLEOTIDE SEQUENCE [LARGE SCALE GENOMIC DNA]</scope>
    <source>
        <strain evidence="4 5">ABR2-5</strain>
    </source>
</reference>
<evidence type="ECO:0000313" key="4">
    <source>
        <dbReference type="EMBL" id="MCV9385661.1"/>
    </source>
</evidence>
<dbReference type="InterPro" id="IPR036249">
    <property type="entry name" value="Thioredoxin-like_sf"/>
</dbReference>